<dbReference type="RefSeq" id="WP_101885048.1">
    <property type="nucleotide sequence ID" value="NZ_BAABSA010000040.1"/>
</dbReference>
<dbReference type="Proteomes" id="UP001296581">
    <property type="component" value="Unassembled WGS sequence"/>
</dbReference>
<dbReference type="SUPFAM" id="SSF109604">
    <property type="entry name" value="HD-domain/PDEase-like"/>
    <property type="match status" value="1"/>
</dbReference>
<dbReference type="EMBL" id="JAAIRY010000002">
    <property type="protein sequence ID" value="NSI64067.1"/>
    <property type="molecule type" value="Genomic_DNA"/>
</dbReference>
<gene>
    <name evidence="1" type="ORF">G4981_01955</name>
</gene>
<reference evidence="1" key="2">
    <citation type="submission" date="2020-02" db="EMBL/GenBank/DDBJ databases">
        <authorList>
            <person name="Littmann E."/>
            <person name="Sorbara M."/>
        </authorList>
    </citation>
    <scope>NUCLEOTIDE SEQUENCE</scope>
    <source>
        <strain evidence="1">MSK.11.9</strain>
    </source>
</reference>
<organism evidence="1 2">
    <name type="scientific">Mediterraneibacter gnavus</name>
    <name type="common">Ruminococcus gnavus</name>
    <dbReference type="NCBI Taxonomy" id="33038"/>
    <lineage>
        <taxon>Bacteria</taxon>
        <taxon>Bacillati</taxon>
        <taxon>Bacillota</taxon>
        <taxon>Clostridia</taxon>
        <taxon>Lachnospirales</taxon>
        <taxon>Lachnospiraceae</taxon>
        <taxon>Mediterraneibacter</taxon>
    </lineage>
</organism>
<evidence type="ECO:0008006" key="3">
    <source>
        <dbReference type="Google" id="ProtNLM"/>
    </source>
</evidence>
<comment type="caution">
    <text evidence="1">The sequence shown here is derived from an EMBL/GenBank/DDBJ whole genome shotgun (WGS) entry which is preliminary data.</text>
</comment>
<sequence length="328" mass="38338">MSEYITTYTGKHFNPTQPNPDLISIQDIAHALSLICRGNGHVQTFWSVGQHCICCAKEAAARGLSDRMVLACLLHDASECYMSDVPTPFKKELPEYQEQEEHLLRMIYEKFLGSTLTSGEQAQLKEIDHAMLLYDLENLLGEVQYGEIPDLHIDLDYTVRSFTEVEDEYLMLFAKYSGTAASKAVYLEDIADAFEECMDGWAQFLDTRTGEIVALSEDPYMACEEDQELWEEIDETDDYVRLPNQYELHEKSIMEKFAYESGNKRVSEVLFDALRRRHPYRCFKDKINDLGISQIYYDYRNRTYINIAEEWCRNHHVPYRRNRVNYKL</sequence>
<protein>
    <recommendedName>
        <fullName evidence="3">HD domain-containing protein</fullName>
    </recommendedName>
</protein>
<dbReference type="AlphaFoldDB" id="A0AB36DDC5"/>
<proteinExistence type="predicted"/>
<evidence type="ECO:0000313" key="1">
    <source>
        <dbReference type="EMBL" id="NSI64067.1"/>
    </source>
</evidence>
<evidence type="ECO:0000313" key="2">
    <source>
        <dbReference type="Proteomes" id="UP001296581"/>
    </source>
</evidence>
<accession>A0AB36DDC5</accession>
<reference evidence="1" key="1">
    <citation type="journal article" date="2020" name="Cell Host Microbe">
        <title>Functional and Genomic Variation between Human-Derived Isolates of Lachnospiraceae Reveals Inter- and Intra-Species Diversity.</title>
        <authorList>
            <person name="Sorbara M.T."/>
            <person name="Littmann E.R."/>
            <person name="Fontana E."/>
            <person name="Moody T.U."/>
            <person name="Kohout C.E."/>
            <person name="Gjonbalaj M."/>
            <person name="Eaton V."/>
            <person name="Seok R."/>
            <person name="Leiner I.M."/>
            <person name="Pamer E.G."/>
        </authorList>
    </citation>
    <scope>NUCLEOTIDE SEQUENCE</scope>
    <source>
        <strain evidence="1">MSK.11.9</strain>
    </source>
</reference>
<name>A0AB36DDC5_MEDGN</name>
<dbReference type="Gene3D" id="1.10.3210.10">
    <property type="entry name" value="Hypothetical protein af1432"/>
    <property type="match status" value="1"/>
</dbReference>